<evidence type="ECO:0000313" key="1">
    <source>
        <dbReference type="EMBL" id="OAD71628.1"/>
    </source>
</evidence>
<dbReference type="RefSeq" id="XP_018289668.1">
    <property type="nucleotide sequence ID" value="XM_018442203.1"/>
</dbReference>
<gene>
    <name evidence="1" type="ORF">PHYBLDRAFT_70039</name>
</gene>
<protein>
    <submittedName>
        <fullName evidence="1">Uncharacterized protein</fullName>
    </submittedName>
</protein>
<dbReference type="InParanoid" id="A0A162N6I0"/>
<proteinExistence type="predicted"/>
<keyword evidence="2" id="KW-1185">Reference proteome</keyword>
<dbReference type="GeneID" id="29003109"/>
<reference evidence="2" key="1">
    <citation type="submission" date="2015-06" db="EMBL/GenBank/DDBJ databases">
        <title>Expansion of signal transduction pathways in fungi by whole-genome duplication.</title>
        <authorList>
            <consortium name="DOE Joint Genome Institute"/>
            <person name="Corrochano L.M."/>
            <person name="Kuo A."/>
            <person name="Marcet-Houben M."/>
            <person name="Polaino S."/>
            <person name="Salamov A."/>
            <person name="Villalobos J.M."/>
            <person name="Alvarez M.I."/>
            <person name="Avalos J."/>
            <person name="Benito E.P."/>
            <person name="Benoit I."/>
            <person name="Burger G."/>
            <person name="Camino L.P."/>
            <person name="Canovas D."/>
            <person name="Cerda-Olmedo E."/>
            <person name="Cheng J.-F."/>
            <person name="Dominguez A."/>
            <person name="Elias M."/>
            <person name="Eslava A.P."/>
            <person name="Glaser F."/>
            <person name="Grimwood J."/>
            <person name="Gutierrez G."/>
            <person name="Heitman J."/>
            <person name="Henrissat B."/>
            <person name="Iturriaga E.A."/>
            <person name="Lang B.F."/>
            <person name="Lavin J.L."/>
            <person name="Lee S."/>
            <person name="Li W."/>
            <person name="Lindquist E."/>
            <person name="Lopez-Garcia S."/>
            <person name="Luque E.M."/>
            <person name="Marcos A.T."/>
            <person name="Martin J."/>
            <person name="McCluskey K."/>
            <person name="Medina H.R."/>
            <person name="Miralles-Duran A."/>
            <person name="Miyazaki A."/>
            <person name="Munoz-Torres E."/>
            <person name="Oguiza J.A."/>
            <person name="Ohm R."/>
            <person name="Olmedo M."/>
            <person name="Orejas M."/>
            <person name="Ortiz-Castellanos L."/>
            <person name="Pisabarro A.G."/>
            <person name="Rodriguez-Romero J."/>
            <person name="Ruiz-Herrera J."/>
            <person name="Ruiz-Vazquez R."/>
            <person name="Sanz C."/>
            <person name="Schackwitz W."/>
            <person name="Schmutz J."/>
            <person name="Shahriari M."/>
            <person name="Shelest E."/>
            <person name="Silva-Franco F."/>
            <person name="Soanes D."/>
            <person name="Syed K."/>
            <person name="Tagua V.G."/>
            <person name="Talbot N.J."/>
            <person name="Thon M."/>
            <person name="De vries R.P."/>
            <person name="Wiebenga A."/>
            <person name="Yadav J.S."/>
            <person name="Braun E.L."/>
            <person name="Baker S."/>
            <person name="Garre V."/>
            <person name="Horwitz B."/>
            <person name="Torres-Martinez S."/>
            <person name="Idnurm A."/>
            <person name="Herrera-Estrella A."/>
            <person name="Gabaldon T."/>
            <person name="Grigoriev I.V."/>
        </authorList>
    </citation>
    <scope>NUCLEOTIDE SEQUENCE [LARGE SCALE GENOMIC DNA]</scope>
    <source>
        <strain evidence="2">NRRL 1555(-)</strain>
    </source>
</reference>
<sequence length="154" mass="17364">MLILLNNIFVEIDHSVKAAKKKQEVVLELKAIEQKKELKNGSYVTKVWEGLGIEVSGARFPKKPEGTTLVSRDTSLVSTHCRRQHPRVWYRPSRLTARPNHQTNPPSGVPHQKLAKAKCIYNTRCVKQPLLGVVPNLGYLPIVGHYFDESEKSG</sequence>
<dbReference type="VEuPathDB" id="FungiDB:PHYBLDRAFT_70039"/>
<dbReference type="AlphaFoldDB" id="A0A162N6I0"/>
<name>A0A162N6I0_PHYB8</name>
<accession>A0A162N6I0</accession>
<dbReference type="Proteomes" id="UP000077315">
    <property type="component" value="Unassembled WGS sequence"/>
</dbReference>
<evidence type="ECO:0000313" key="2">
    <source>
        <dbReference type="Proteomes" id="UP000077315"/>
    </source>
</evidence>
<organism evidence="1 2">
    <name type="scientific">Phycomyces blakesleeanus (strain ATCC 8743b / DSM 1359 / FGSC 10004 / NBRC 33097 / NRRL 1555)</name>
    <dbReference type="NCBI Taxonomy" id="763407"/>
    <lineage>
        <taxon>Eukaryota</taxon>
        <taxon>Fungi</taxon>
        <taxon>Fungi incertae sedis</taxon>
        <taxon>Mucoromycota</taxon>
        <taxon>Mucoromycotina</taxon>
        <taxon>Mucoromycetes</taxon>
        <taxon>Mucorales</taxon>
        <taxon>Phycomycetaceae</taxon>
        <taxon>Phycomyces</taxon>
    </lineage>
</organism>
<dbReference type="EMBL" id="KV440985">
    <property type="protein sequence ID" value="OAD71628.1"/>
    <property type="molecule type" value="Genomic_DNA"/>
</dbReference>